<sequence length="232" mass="23978">MVQSNLRRSNDTGLRRPVYGRQVSDPALSGRDLRAYWGFLCAAALSLTTTVLLFQPWLIAQGPSGRVLADAFGRAQHSTGANIAHTWGEGVYPTHISAAWGVLTAAAAIITILAVGLYLRDGRATLALLVLGCSAAQTLSVFCTLLYLNGKGAAFKTLVEGPRTGGLRDLLSGKGSVNIREVASVSPGAAAMLASITALGSVVIVVTSIMPIRGTSEAVTALPSATSRDASA</sequence>
<dbReference type="Proteomes" id="UP000516173">
    <property type="component" value="Chromosome"/>
</dbReference>
<evidence type="ECO:0000313" key="3">
    <source>
        <dbReference type="Proteomes" id="UP000516173"/>
    </source>
</evidence>
<dbReference type="EMBL" id="AP023396">
    <property type="protein sequence ID" value="BCK56306.1"/>
    <property type="molecule type" value="Genomic_DNA"/>
</dbReference>
<feature type="transmembrane region" description="Helical" evidence="1">
    <location>
        <begin position="126"/>
        <end position="148"/>
    </location>
</feature>
<feature type="transmembrane region" description="Helical" evidence="1">
    <location>
        <begin position="36"/>
        <end position="58"/>
    </location>
</feature>
<keyword evidence="1" id="KW-0812">Transmembrane</keyword>
<evidence type="ECO:0000256" key="1">
    <source>
        <dbReference type="SAM" id="Phobius"/>
    </source>
</evidence>
<keyword evidence="1" id="KW-1133">Transmembrane helix</keyword>
<accession>A0A7G1KP41</accession>
<name>A0A7G1KP41_9NOCA</name>
<feature type="transmembrane region" description="Helical" evidence="1">
    <location>
        <begin position="189"/>
        <end position="210"/>
    </location>
</feature>
<dbReference type="RefSeq" id="WP_187683397.1">
    <property type="nucleotide sequence ID" value="NZ_AP023396.1"/>
</dbReference>
<gene>
    <name evidence="2" type="ORF">NWFMUON74_40780</name>
</gene>
<keyword evidence="1" id="KW-0472">Membrane</keyword>
<dbReference type="KEGG" id="nwl:NWFMUON74_40780"/>
<feature type="transmembrane region" description="Helical" evidence="1">
    <location>
        <begin position="98"/>
        <end position="119"/>
    </location>
</feature>
<dbReference type="AlphaFoldDB" id="A0A7G1KP41"/>
<dbReference type="GeneID" id="80348557"/>
<protein>
    <submittedName>
        <fullName evidence="2">Uncharacterized protein</fullName>
    </submittedName>
</protein>
<evidence type="ECO:0000313" key="2">
    <source>
        <dbReference type="EMBL" id="BCK56306.1"/>
    </source>
</evidence>
<reference evidence="2 3" key="1">
    <citation type="submission" date="2020-08" db="EMBL/GenBank/DDBJ databases">
        <title>Genome Sequencing of Nocardia wallacei strain FMUON74 and assembly.</title>
        <authorList>
            <person name="Toyokawa M."/>
            <person name="Uesaka K."/>
        </authorList>
    </citation>
    <scope>NUCLEOTIDE SEQUENCE [LARGE SCALE GENOMIC DNA]</scope>
    <source>
        <strain evidence="2 3">FMUON74</strain>
    </source>
</reference>
<keyword evidence="3" id="KW-1185">Reference proteome</keyword>
<organism evidence="2 3">
    <name type="scientific">Nocardia wallacei</name>
    <dbReference type="NCBI Taxonomy" id="480035"/>
    <lineage>
        <taxon>Bacteria</taxon>
        <taxon>Bacillati</taxon>
        <taxon>Actinomycetota</taxon>
        <taxon>Actinomycetes</taxon>
        <taxon>Mycobacteriales</taxon>
        <taxon>Nocardiaceae</taxon>
        <taxon>Nocardia</taxon>
    </lineage>
</organism>
<proteinExistence type="predicted"/>